<dbReference type="STRING" id="45056.Lade_1894"/>
<dbReference type="OrthoDB" id="42441at2"/>
<dbReference type="RefSeq" id="WP_058462960.1">
    <property type="nucleotide sequence ID" value="NZ_CAAAHS010000001.1"/>
</dbReference>
<dbReference type="Proteomes" id="UP000281170">
    <property type="component" value="Plasmid 24"/>
</dbReference>
<reference evidence="2 4" key="1">
    <citation type="submission" date="2015-11" db="EMBL/GenBank/DDBJ databases">
        <title>Identification of large and diverse effector repertoires of 38 Legionella species.</title>
        <authorList>
            <person name="Burstein D."/>
            <person name="Amaro F."/>
            <person name="Zusman T."/>
            <person name="Lifshitz Z."/>
            <person name="Cohen O."/>
            <person name="Gilbert J.A."/>
            <person name="Pupko T."/>
            <person name="Shuman H.A."/>
            <person name="Segal G."/>
        </authorList>
    </citation>
    <scope>NUCLEOTIDE SEQUENCE [LARGE SCALE GENOMIC DNA]</scope>
    <source>
        <strain evidence="2 4">1762-AUS-E</strain>
    </source>
</reference>
<evidence type="ECO:0000313" key="4">
    <source>
        <dbReference type="Proteomes" id="UP000054859"/>
    </source>
</evidence>
<feature type="domain" description="AbiEi antitoxin C-terminal" evidence="1">
    <location>
        <begin position="67"/>
        <end position="209"/>
    </location>
</feature>
<proteinExistence type="predicted"/>
<evidence type="ECO:0000259" key="1">
    <source>
        <dbReference type="Pfam" id="PF09407"/>
    </source>
</evidence>
<organism evidence="2 4">
    <name type="scientific">Legionella adelaidensis</name>
    <dbReference type="NCBI Taxonomy" id="45056"/>
    <lineage>
        <taxon>Bacteria</taxon>
        <taxon>Pseudomonadati</taxon>
        <taxon>Pseudomonadota</taxon>
        <taxon>Gammaproteobacteria</taxon>
        <taxon>Legionellales</taxon>
        <taxon>Legionellaceae</taxon>
        <taxon>Legionella</taxon>
    </lineage>
</organism>
<name>A0A0W0R0L1_9GAMM</name>
<keyword evidence="4" id="KW-1185">Reference proteome</keyword>
<evidence type="ECO:0000313" key="3">
    <source>
        <dbReference type="EMBL" id="VEH86068.1"/>
    </source>
</evidence>
<dbReference type="Proteomes" id="UP000054859">
    <property type="component" value="Unassembled WGS sequence"/>
</dbReference>
<reference evidence="3 5" key="2">
    <citation type="submission" date="2018-12" db="EMBL/GenBank/DDBJ databases">
        <authorList>
            <consortium name="Pathogen Informatics"/>
        </authorList>
    </citation>
    <scope>NUCLEOTIDE SEQUENCE [LARGE SCALE GENOMIC DNA]</scope>
    <source>
        <strain evidence="3 5">NCTC12735</strain>
        <plasmid evidence="5">24</plasmid>
    </source>
</reference>
<dbReference type="EMBL" id="LR134433">
    <property type="protein sequence ID" value="VEH86068.1"/>
    <property type="molecule type" value="Genomic_DNA"/>
</dbReference>
<dbReference type="Pfam" id="PF09407">
    <property type="entry name" value="AbiEi_1"/>
    <property type="match status" value="1"/>
</dbReference>
<dbReference type="AlphaFoldDB" id="A0A0W0R0L1"/>
<dbReference type="InterPro" id="IPR018547">
    <property type="entry name" value="AbiEi_C"/>
</dbReference>
<protein>
    <recommendedName>
        <fullName evidence="1">AbiEi antitoxin C-terminal domain-containing protein</fullName>
    </recommendedName>
</protein>
<evidence type="ECO:0000313" key="2">
    <source>
        <dbReference type="EMBL" id="KTC64600.1"/>
    </source>
</evidence>
<dbReference type="PATRIC" id="fig|45056.6.peg.1958"/>
<evidence type="ECO:0000313" key="5">
    <source>
        <dbReference type="Proteomes" id="UP000281170"/>
    </source>
</evidence>
<dbReference type="KEGG" id="ladl:NCTC12735_01714"/>
<accession>A0A0W0R0L1</accession>
<dbReference type="EMBL" id="LNKA01000019">
    <property type="protein sequence ID" value="KTC64600.1"/>
    <property type="molecule type" value="Genomic_DNA"/>
</dbReference>
<gene>
    <name evidence="2" type="ORF">Lade_1894</name>
    <name evidence="3" type="ORF">NCTC12735_01714</name>
</gene>
<geneLocation type="plasmid" evidence="3 5">
    <name>24</name>
</geneLocation>
<sequence>MKALTFINELRSQGRFSFTTADAEKALALEKIPCLNALHRLKKNNLIVSPAKGFYLILPPEYQVYGCLPADMFIPDLMRYWDLSYYVGFLSAAQYYGAAHQKPQRFQVVTLKNRSPTHCGRIHIEFIAKKQIDKRLLKKFNTLAGVIDVATPELLAADLVSSPQHAAGINNVATILSDLAETLDAKKLLELMQINTELFWVQRLGWFLEFLGVEDLANTLYTALEGKTLHWVRLASRVPYNPIERNKKWHVIVNTTVEPDE</sequence>
<keyword evidence="3" id="KW-0614">Plasmid</keyword>